<dbReference type="SUPFAM" id="SSF53335">
    <property type="entry name" value="S-adenosyl-L-methionine-dependent methyltransferases"/>
    <property type="match status" value="1"/>
</dbReference>
<proteinExistence type="predicted"/>
<gene>
    <name evidence="2" type="ORF">DYBT9275_03688</name>
</gene>
<evidence type="ECO:0000313" key="3">
    <source>
        <dbReference type="Proteomes" id="UP000680038"/>
    </source>
</evidence>
<reference evidence="2" key="1">
    <citation type="submission" date="2021-04" db="EMBL/GenBank/DDBJ databases">
        <authorList>
            <person name="Rodrigo-Torres L."/>
            <person name="Arahal R. D."/>
            <person name="Lucena T."/>
        </authorList>
    </citation>
    <scope>NUCLEOTIDE SEQUENCE</scope>
    <source>
        <strain evidence="2">CECT 9275</strain>
    </source>
</reference>
<organism evidence="2 3">
    <name type="scientific">Dyadobacter helix</name>
    <dbReference type="NCBI Taxonomy" id="2822344"/>
    <lineage>
        <taxon>Bacteria</taxon>
        <taxon>Pseudomonadati</taxon>
        <taxon>Bacteroidota</taxon>
        <taxon>Cytophagia</taxon>
        <taxon>Cytophagales</taxon>
        <taxon>Spirosomataceae</taxon>
        <taxon>Dyadobacter</taxon>
    </lineage>
</organism>
<dbReference type="Gene3D" id="3.40.50.150">
    <property type="entry name" value="Vaccinia Virus protein VP39"/>
    <property type="match status" value="1"/>
</dbReference>
<evidence type="ECO:0000259" key="1">
    <source>
        <dbReference type="Pfam" id="PF13649"/>
    </source>
</evidence>
<comment type="caution">
    <text evidence="2">The sequence shown here is derived from an EMBL/GenBank/DDBJ whole genome shotgun (WGS) entry which is preliminary data.</text>
</comment>
<dbReference type="InterPro" id="IPR029063">
    <property type="entry name" value="SAM-dependent_MTases_sf"/>
</dbReference>
<dbReference type="Pfam" id="PF13649">
    <property type="entry name" value="Methyltransf_25"/>
    <property type="match status" value="1"/>
</dbReference>
<dbReference type="InterPro" id="IPR041698">
    <property type="entry name" value="Methyltransf_25"/>
</dbReference>
<sequence length="201" mass="22970">MNQFWDERYGSNEYIYGTMPNLWFKLNLGILRPGSLLLPAEGEGRNAVFAATQGWNVTAFDTSEVAKKKALLLAGNKKVSIDYRVGVLEDVVPRNERYDCIALIYAHLPSREWSLFAEYLITLLNPGGKIIFEGFSRQQLEYQERYQSGGPKDIDFLFSKEEIESGFKELTITYLRQEEIVLKEGNYHQGKASVIRMLAAI</sequence>
<accession>A0A916NCQ0</accession>
<evidence type="ECO:0000313" key="2">
    <source>
        <dbReference type="EMBL" id="CAG5005947.1"/>
    </source>
</evidence>
<keyword evidence="3" id="KW-1185">Reference proteome</keyword>
<dbReference type="AlphaFoldDB" id="A0A916NCQ0"/>
<dbReference type="EMBL" id="CAJRAF010000002">
    <property type="protein sequence ID" value="CAG5005947.1"/>
    <property type="molecule type" value="Genomic_DNA"/>
</dbReference>
<name>A0A916NCQ0_9BACT</name>
<dbReference type="CDD" id="cd02440">
    <property type="entry name" value="AdoMet_MTases"/>
    <property type="match status" value="1"/>
</dbReference>
<dbReference type="Proteomes" id="UP000680038">
    <property type="component" value="Unassembled WGS sequence"/>
</dbReference>
<protein>
    <recommendedName>
        <fullName evidence="1">Methyltransferase domain-containing protein</fullName>
    </recommendedName>
</protein>
<feature type="domain" description="Methyltransferase" evidence="1">
    <location>
        <begin position="42"/>
        <end position="128"/>
    </location>
</feature>